<evidence type="ECO:0000313" key="2">
    <source>
        <dbReference type="Proteomes" id="UP000017836"/>
    </source>
</evidence>
<evidence type="ECO:0000313" key="1">
    <source>
        <dbReference type="EMBL" id="ERM98515.1"/>
    </source>
</evidence>
<sequence length="98" mass="11233">MSCEITPPWTPIMVSTADEVAYLREMAPWIEEWRSRAARVIGEEEEVGISLSQYEDRYKDILRDIATLTDHGEGMMQELRAAYLDEGRSPTDAIFASY</sequence>
<dbReference type="AlphaFoldDB" id="W1NTK1"/>
<keyword evidence="2" id="KW-1185">Reference proteome</keyword>
<dbReference type="HOGENOM" id="CLU_108663_1_0_1"/>
<organism evidence="1 2">
    <name type="scientific">Amborella trichopoda</name>
    <dbReference type="NCBI Taxonomy" id="13333"/>
    <lineage>
        <taxon>Eukaryota</taxon>
        <taxon>Viridiplantae</taxon>
        <taxon>Streptophyta</taxon>
        <taxon>Embryophyta</taxon>
        <taxon>Tracheophyta</taxon>
        <taxon>Spermatophyta</taxon>
        <taxon>Magnoliopsida</taxon>
        <taxon>Amborellales</taxon>
        <taxon>Amborellaceae</taxon>
        <taxon>Amborella</taxon>
    </lineage>
</organism>
<reference evidence="2" key="1">
    <citation type="journal article" date="2013" name="Science">
        <title>The Amborella genome and the evolution of flowering plants.</title>
        <authorList>
            <consortium name="Amborella Genome Project"/>
        </authorList>
    </citation>
    <scope>NUCLEOTIDE SEQUENCE [LARGE SCALE GENOMIC DNA]</scope>
</reference>
<protein>
    <submittedName>
        <fullName evidence="1">Uncharacterized protein</fullName>
    </submittedName>
</protein>
<dbReference type="Proteomes" id="UP000017836">
    <property type="component" value="Unassembled WGS sequence"/>
</dbReference>
<proteinExistence type="predicted"/>
<name>W1NTK1_AMBTC</name>
<gene>
    <name evidence="1" type="ORF">AMTR_s00113p00028110</name>
</gene>
<dbReference type="EMBL" id="KI395324">
    <property type="protein sequence ID" value="ERM98515.1"/>
    <property type="molecule type" value="Genomic_DNA"/>
</dbReference>
<accession>W1NTK1</accession>
<dbReference type="Gramene" id="ERM98515">
    <property type="protein sequence ID" value="ERM98515"/>
    <property type="gene ID" value="AMTR_s00113p00028110"/>
</dbReference>